<sequence length="398" mass="43232">MPDLYPFPSGPHGMPSPLYRHRHAYAPLDPVPLAGDGTAVLAVRYDDVREVLAGPAFSRRVLDPDAPRVTEGEELSRLDPDAPDLLINMDPPRHTRLRRVLAGALSPRRIASWRPVVERIADGLLDRLTAPADLVAGYAMPLPIAVISEVLGVSIDDREDFVAWSELALSAADLDEEERIDKALRFFGYLERLIAERRATPGEGFVDTLVGGGELTESEALRTVGLLVVGGYETTSTVLARGLYTLLVRPERYRALRGGDVPAVVEEILRCHPASDAALLRLATEDVTLPSGPVRAGQYVLPVTAAANQDQSVFPDPETFDPDRPGPPAHLSFGHGPHYCPGAGLARLELTVALERLAARFPGLRLAVPADEIGWLDTALVRRPTRLPVDWDAVPARD</sequence>
<evidence type="ECO:0000256" key="6">
    <source>
        <dbReference type="ARBA" id="ARBA00023033"/>
    </source>
</evidence>
<proteinExistence type="inferred from homology"/>
<evidence type="ECO:0000256" key="1">
    <source>
        <dbReference type="ARBA" id="ARBA00010617"/>
    </source>
</evidence>
<evidence type="ECO:0000256" key="5">
    <source>
        <dbReference type="ARBA" id="ARBA00023004"/>
    </source>
</evidence>
<reference evidence="8 9" key="1">
    <citation type="submission" date="2018-09" db="EMBL/GenBank/DDBJ databases">
        <title>YIM 75507 draft genome.</title>
        <authorList>
            <person name="Tang S."/>
            <person name="Feng Y."/>
        </authorList>
    </citation>
    <scope>NUCLEOTIDE SEQUENCE [LARGE SCALE GENOMIC DNA]</scope>
    <source>
        <strain evidence="8 9">YIM 75507</strain>
    </source>
</reference>
<dbReference type="InterPro" id="IPR017972">
    <property type="entry name" value="Cyt_P450_CS"/>
</dbReference>
<dbReference type="FunFam" id="1.10.630.10:FF:000018">
    <property type="entry name" value="Cytochrome P450 monooxygenase"/>
    <property type="match status" value="1"/>
</dbReference>
<dbReference type="InterPro" id="IPR001128">
    <property type="entry name" value="Cyt_P450"/>
</dbReference>
<accession>A0A3A4B5L7</accession>
<dbReference type="InterPro" id="IPR036396">
    <property type="entry name" value="Cyt_P450_sf"/>
</dbReference>
<dbReference type="Pfam" id="PF00067">
    <property type="entry name" value="p450"/>
    <property type="match status" value="2"/>
</dbReference>
<dbReference type="PROSITE" id="PS00086">
    <property type="entry name" value="CYTOCHROME_P450"/>
    <property type="match status" value="1"/>
</dbReference>
<keyword evidence="6 7" id="KW-0503">Monooxygenase</keyword>
<dbReference type="PRINTS" id="PR00385">
    <property type="entry name" value="P450"/>
</dbReference>
<evidence type="ECO:0000256" key="4">
    <source>
        <dbReference type="ARBA" id="ARBA00023002"/>
    </source>
</evidence>
<comment type="caution">
    <text evidence="8">The sequence shown here is derived from an EMBL/GenBank/DDBJ whole genome shotgun (WGS) entry which is preliminary data.</text>
</comment>
<dbReference type="PANTHER" id="PTHR46696:SF1">
    <property type="entry name" value="CYTOCHROME P450 YJIB-RELATED"/>
    <property type="match status" value="1"/>
</dbReference>
<keyword evidence="2 7" id="KW-0349">Heme</keyword>
<keyword evidence="4 7" id="KW-0560">Oxidoreductase</keyword>
<dbReference type="SUPFAM" id="SSF48264">
    <property type="entry name" value="Cytochrome P450"/>
    <property type="match status" value="1"/>
</dbReference>
<dbReference type="Gene3D" id="1.10.630.10">
    <property type="entry name" value="Cytochrome P450"/>
    <property type="match status" value="1"/>
</dbReference>
<keyword evidence="9" id="KW-1185">Reference proteome</keyword>
<dbReference type="GO" id="GO:0005506">
    <property type="term" value="F:iron ion binding"/>
    <property type="evidence" value="ECO:0007669"/>
    <property type="project" value="InterPro"/>
</dbReference>
<evidence type="ECO:0000256" key="7">
    <source>
        <dbReference type="RuleBase" id="RU000461"/>
    </source>
</evidence>
<evidence type="ECO:0000313" key="8">
    <source>
        <dbReference type="EMBL" id="RJL35920.1"/>
    </source>
</evidence>
<dbReference type="AlphaFoldDB" id="A0A3A4B5L7"/>
<gene>
    <name evidence="8" type="ORF">D5H75_03895</name>
</gene>
<dbReference type="GO" id="GO:0016705">
    <property type="term" value="F:oxidoreductase activity, acting on paired donors, with incorporation or reduction of molecular oxygen"/>
    <property type="evidence" value="ECO:0007669"/>
    <property type="project" value="InterPro"/>
</dbReference>
<dbReference type="GO" id="GO:0004497">
    <property type="term" value="F:monooxygenase activity"/>
    <property type="evidence" value="ECO:0007669"/>
    <property type="project" value="UniProtKB-KW"/>
</dbReference>
<organism evidence="8 9">
    <name type="scientific">Bailinhaonella thermotolerans</name>
    <dbReference type="NCBI Taxonomy" id="1070861"/>
    <lineage>
        <taxon>Bacteria</taxon>
        <taxon>Bacillati</taxon>
        <taxon>Actinomycetota</taxon>
        <taxon>Actinomycetes</taxon>
        <taxon>Streptosporangiales</taxon>
        <taxon>Streptosporangiaceae</taxon>
        <taxon>Bailinhaonella</taxon>
    </lineage>
</organism>
<evidence type="ECO:0000313" key="9">
    <source>
        <dbReference type="Proteomes" id="UP000265768"/>
    </source>
</evidence>
<dbReference type="RefSeq" id="WP_119924893.1">
    <property type="nucleotide sequence ID" value="NZ_QZEY01000001.1"/>
</dbReference>
<protein>
    <submittedName>
        <fullName evidence="8">Cytochrome P450</fullName>
    </submittedName>
</protein>
<dbReference type="InterPro" id="IPR002397">
    <property type="entry name" value="Cyt_P450_B"/>
</dbReference>
<dbReference type="CDD" id="cd11031">
    <property type="entry name" value="Cyp158A-like"/>
    <property type="match status" value="1"/>
</dbReference>
<evidence type="ECO:0000256" key="2">
    <source>
        <dbReference type="ARBA" id="ARBA00022617"/>
    </source>
</evidence>
<dbReference type="Proteomes" id="UP000265768">
    <property type="component" value="Unassembled WGS sequence"/>
</dbReference>
<dbReference type="PANTHER" id="PTHR46696">
    <property type="entry name" value="P450, PUTATIVE (EUROFUNG)-RELATED"/>
    <property type="match status" value="1"/>
</dbReference>
<name>A0A3A4B5L7_9ACTN</name>
<dbReference type="PRINTS" id="PR00359">
    <property type="entry name" value="BP450"/>
</dbReference>
<keyword evidence="3 7" id="KW-0479">Metal-binding</keyword>
<dbReference type="EMBL" id="QZEY01000001">
    <property type="protein sequence ID" value="RJL35920.1"/>
    <property type="molecule type" value="Genomic_DNA"/>
</dbReference>
<evidence type="ECO:0000256" key="3">
    <source>
        <dbReference type="ARBA" id="ARBA00022723"/>
    </source>
</evidence>
<comment type="similarity">
    <text evidence="1 7">Belongs to the cytochrome P450 family.</text>
</comment>
<dbReference type="OrthoDB" id="4133219at2"/>
<dbReference type="GO" id="GO:0020037">
    <property type="term" value="F:heme binding"/>
    <property type="evidence" value="ECO:0007669"/>
    <property type="project" value="InterPro"/>
</dbReference>
<keyword evidence="5 7" id="KW-0408">Iron</keyword>